<name>E0IDG2_9BACL</name>
<feature type="transmembrane region" description="Helical" evidence="1">
    <location>
        <begin position="78"/>
        <end position="101"/>
    </location>
</feature>
<organism evidence="2 3">
    <name type="scientific">Paenibacillus curdlanolyticus YK9</name>
    <dbReference type="NCBI Taxonomy" id="717606"/>
    <lineage>
        <taxon>Bacteria</taxon>
        <taxon>Bacillati</taxon>
        <taxon>Bacillota</taxon>
        <taxon>Bacilli</taxon>
        <taxon>Bacillales</taxon>
        <taxon>Paenibacillaceae</taxon>
        <taxon>Paenibacillus</taxon>
    </lineage>
</organism>
<dbReference type="EMBL" id="AEDD01000010">
    <property type="protein sequence ID" value="EFM09617.1"/>
    <property type="molecule type" value="Genomic_DNA"/>
</dbReference>
<gene>
    <name evidence="2" type="ORF">PaecuDRAFT_3666</name>
</gene>
<keyword evidence="1" id="KW-1133">Transmembrane helix</keyword>
<keyword evidence="3" id="KW-1185">Reference proteome</keyword>
<sequence length="271" mass="30754">MKQHMSAGWTLTARHLYIIILLFVYQLLWGFFLYRVVDGIVMPLLRRYPGSGMPASASRLYLYEAEFQLMKTDLIHPYLWTFACLIALRMVLTPILNAGLFHSLHHATTDSGTRFMQGVRRAWLPVTALYWAESLLALAPGYWLLPRAFDIALAADSRADIIRQLLPGACGWFAWGILLHLLFLAMQFGAASGTGVFQGLWRSIKRFLPYVTISLLMWGISVLAGLLVTSASLLWAGFFAVLLHQAYHFARTMLKVWTIATQFDCWHANKP</sequence>
<reference evidence="2 3" key="1">
    <citation type="submission" date="2010-07" db="EMBL/GenBank/DDBJ databases">
        <title>The draft genome of Paenibacillus curdlanolyticus YK9.</title>
        <authorList>
            <consortium name="US DOE Joint Genome Institute (JGI-PGF)"/>
            <person name="Lucas S."/>
            <person name="Copeland A."/>
            <person name="Lapidus A."/>
            <person name="Cheng J.-F."/>
            <person name="Bruce D."/>
            <person name="Goodwin L."/>
            <person name="Pitluck S."/>
            <person name="Land M.L."/>
            <person name="Hauser L."/>
            <person name="Chang Y.-J."/>
            <person name="Jeffries C."/>
            <person name="Anderson I.J."/>
            <person name="Johnson E."/>
            <person name="Loganathan U."/>
            <person name="Mulhopadhyay B."/>
            <person name="Kyrpides N."/>
            <person name="Woyke T.J."/>
        </authorList>
    </citation>
    <scope>NUCLEOTIDE SEQUENCE [LARGE SCALE GENOMIC DNA]</scope>
    <source>
        <strain evidence="2 3">YK9</strain>
    </source>
</reference>
<evidence type="ECO:0000313" key="3">
    <source>
        <dbReference type="Proteomes" id="UP000005387"/>
    </source>
</evidence>
<evidence type="ECO:0000256" key="1">
    <source>
        <dbReference type="SAM" id="Phobius"/>
    </source>
</evidence>
<dbReference type="OrthoDB" id="2677607at2"/>
<accession>E0IDG2</accession>
<keyword evidence="1" id="KW-0472">Membrane</keyword>
<protein>
    <submittedName>
        <fullName evidence="2">Uncharacterized protein</fullName>
    </submittedName>
</protein>
<proteinExistence type="predicted"/>
<feature type="transmembrane region" description="Helical" evidence="1">
    <location>
        <begin position="165"/>
        <end position="186"/>
    </location>
</feature>
<dbReference type="AlphaFoldDB" id="E0IDG2"/>
<dbReference type="eggNOG" id="ENOG5032UFV">
    <property type="taxonomic scope" value="Bacteria"/>
</dbReference>
<feature type="transmembrane region" description="Helical" evidence="1">
    <location>
        <begin position="16"/>
        <end position="37"/>
    </location>
</feature>
<dbReference type="Proteomes" id="UP000005387">
    <property type="component" value="Unassembled WGS sequence"/>
</dbReference>
<evidence type="ECO:0000313" key="2">
    <source>
        <dbReference type="EMBL" id="EFM09617.1"/>
    </source>
</evidence>
<feature type="transmembrane region" description="Helical" evidence="1">
    <location>
        <begin position="122"/>
        <end position="145"/>
    </location>
</feature>
<dbReference type="STRING" id="717606.PaecuDRAFT_3666"/>
<feature type="transmembrane region" description="Helical" evidence="1">
    <location>
        <begin position="233"/>
        <end position="250"/>
    </location>
</feature>
<keyword evidence="1" id="KW-0812">Transmembrane</keyword>
<dbReference type="RefSeq" id="WP_006039652.1">
    <property type="nucleotide sequence ID" value="NZ_AEDD01000010.1"/>
</dbReference>
<feature type="transmembrane region" description="Helical" evidence="1">
    <location>
        <begin position="207"/>
        <end position="227"/>
    </location>
</feature>